<comment type="caution">
    <text evidence="1">The sequence shown here is derived from an EMBL/GenBank/DDBJ whole genome shotgun (WGS) entry which is preliminary data.</text>
</comment>
<protein>
    <submittedName>
        <fullName evidence="1">Uncharacterized protein</fullName>
    </submittedName>
</protein>
<dbReference type="EMBL" id="CAMGYJ010000004">
    <property type="protein sequence ID" value="CAI0400423.1"/>
    <property type="molecule type" value="Genomic_DNA"/>
</dbReference>
<evidence type="ECO:0000313" key="1">
    <source>
        <dbReference type="EMBL" id="CAI0400423.1"/>
    </source>
</evidence>
<dbReference type="AlphaFoldDB" id="A0AAV0ISM3"/>
<proteinExistence type="predicted"/>
<dbReference type="Proteomes" id="UP001154282">
    <property type="component" value="Unassembled WGS sequence"/>
</dbReference>
<keyword evidence="2" id="KW-1185">Reference proteome</keyword>
<reference evidence="1" key="1">
    <citation type="submission" date="2022-08" db="EMBL/GenBank/DDBJ databases">
        <authorList>
            <person name="Gutierrez-Valencia J."/>
        </authorList>
    </citation>
    <scope>NUCLEOTIDE SEQUENCE</scope>
</reference>
<name>A0AAV0ISM3_9ROSI</name>
<accession>A0AAV0ISM3</accession>
<gene>
    <name evidence="1" type="ORF">LITE_LOCUS10751</name>
</gene>
<evidence type="ECO:0000313" key="2">
    <source>
        <dbReference type="Proteomes" id="UP001154282"/>
    </source>
</evidence>
<organism evidence="1 2">
    <name type="scientific">Linum tenue</name>
    <dbReference type="NCBI Taxonomy" id="586396"/>
    <lineage>
        <taxon>Eukaryota</taxon>
        <taxon>Viridiplantae</taxon>
        <taxon>Streptophyta</taxon>
        <taxon>Embryophyta</taxon>
        <taxon>Tracheophyta</taxon>
        <taxon>Spermatophyta</taxon>
        <taxon>Magnoliopsida</taxon>
        <taxon>eudicotyledons</taxon>
        <taxon>Gunneridae</taxon>
        <taxon>Pentapetalae</taxon>
        <taxon>rosids</taxon>
        <taxon>fabids</taxon>
        <taxon>Malpighiales</taxon>
        <taxon>Linaceae</taxon>
        <taxon>Linum</taxon>
    </lineage>
</organism>
<sequence>MASVQMCLVNQQLEFQQICAFSLEILLFLMLSTQPILTYQHVMPITSTWLNEPYWPCIMKQYQRSILMFCCSFLVSPDVILAATPLKLIPDSQILWRVIIRQSF</sequence>